<evidence type="ECO:0000313" key="17">
    <source>
        <dbReference type="EMBL" id="UXE59589.1"/>
    </source>
</evidence>
<dbReference type="Pfam" id="PF02569">
    <property type="entry name" value="Pantoate_ligase"/>
    <property type="match status" value="1"/>
</dbReference>
<dbReference type="NCBIfam" id="TIGR00018">
    <property type="entry name" value="panC"/>
    <property type="match status" value="1"/>
</dbReference>
<evidence type="ECO:0000256" key="5">
    <source>
        <dbReference type="ARBA" id="ARBA00022598"/>
    </source>
</evidence>
<evidence type="ECO:0000256" key="11">
    <source>
        <dbReference type="ARBA" id="ARBA00023268"/>
    </source>
</evidence>
<keyword evidence="11 15" id="KW-0511">Multifunctional enzyme</keyword>
<dbReference type="Gene3D" id="3.30.1300.10">
    <property type="entry name" value="Pantoate-beta-alanine ligase, C-terminal domain"/>
    <property type="match status" value="1"/>
</dbReference>
<comment type="subcellular location">
    <subcellularLocation>
        <location evidence="15">Cytoplasm</location>
    </subcellularLocation>
</comment>
<comment type="similarity">
    <text evidence="3">Belongs to the cytidylate kinase family. Type 1 subfamily.</text>
</comment>
<feature type="binding site" evidence="15">
    <location>
        <begin position="33"/>
        <end position="40"/>
    </location>
    <ligand>
        <name>ATP</name>
        <dbReference type="ChEBI" id="CHEBI:30616"/>
    </ligand>
</feature>
<feature type="binding site" evidence="15">
    <location>
        <begin position="188"/>
        <end position="191"/>
    </location>
    <ligand>
        <name>ATP</name>
        <dbReference type="ChEBI" id="CHEBI:30616"/>
    </ligand>
</feature>
<accession>A0A977PUI4</accession>
<dbReference type="GO" id="GO:0015949">
    <property type="term" value="P:nucleobase-containing small molecule interconversion"/>
    <property type="evidence" value="ECO:0007669"/>
    <property type="project" value="TreeGrafter"/>
</dbReference>
<comment type="pathway">
    <text evidence="1 15">Cofactor biosynthesis; (R)-pantothenate biosynthesis; (R)-pantothenate from (R)-pantoate and beta-alanine: step 1/1.</text>
</comment>
<keyword evidence="6 15" id="KW-0566">Pantothenate biosynthesis</keyword>
<comment type="catalytic activity">
    <reaction evidence="13 15">
        <text>(R)-pantoate + beta-alanine + ATP = (R)-pantothenate + AMP + diphosphate + H(+)</text>
        <dbReference type="Rhea" id="RHEA:10912"/>
        <dbReference type="ChEBI" id="CHEBI:15378"/>
        <dbReference type="ChEBI" id="CHEBI:15980"/>
        <dbReference type="ChEBI" id="CHEBI:29032"/>
        <dbReference type="ChEBI" id="CHEBI:30616"/>
        <dbReference type="ChEBI" id="CHEBI:33019"/>
        <dbReference type="ChEBI" id="CHEBI:57966"/>
        <dbReference type="ChEBI" id="CHEBI:456215"/>
        <dbReference type="EC" id="6.3.2.1"/>
    </reaction>
</comment>
<comment type="function">
    <text evidence="15">Catalyzes the transfer of a phosphate group from ATP to either CMP or dCMP to form CDP or dCDP and ADP, respectively.</text>
</comment>
<dbReference type="GO" id="GO:0006220">
    <property type="term" value="P:pyrimidine nucleotide metabolic process"/>
    <property type="evidence" value="ECO:0007669"/>
    <property type="project" value="UniProtKB-UniRule"/>
</dbReference>
<comment type="similarity">
    <text evidence="2">Belongs to the pantothenate synthetase family.</text>
</comment>
<feature type="active site" description="Proton donor" evidence="15">
    <location>
        <position position="40"/>
    </location>
</feature>
<keyword evidence="10 15" id="KW-0067">ATP-binding</keyword>
<dbReference type="AlphaFoldDB" id="A0A977PUI4"/>
<evidence type="ECO:0000256" key="14">
    <source>
        <dbReference type="ARBA" id="ARBA00048478"/>
    </source>
</evidence>
<dbReference type="SUPFAM" id="SSF52374">
    <property type="entry name" value="Nucleotidylyl transferase"/>
    <property type="match status" value="1"/>
</dbReference>
<keyword evidence="5 15" id="KW-0436">Ligase</keyword>
<dbReference type="GO" id="GO:0036431">
    <property type="term" value="F:dCMP kinase activity"/>
    <property type="evidence" value="ECO:0007669"/>
    <property type="project" value="InterPro"/>
</dbReference>
<dbReference type="HAMAP" id="MF_00238">
    <property type="entry name" value="Cytidyl_kinase_type1"/>
    <property type="match status" value="1"/>
</dbReference>
<dbReference type="InterPro" id="IPR003136">
    <property type="entry name" value="Cytidylate_kin"/>
</dbReference>
<dbReference type="HAMAP" id="MF_00158">
    <property type="entry name" value="PanC"/>
    <property type="match status" value="1"/>
</dbReference>
<dbReference type="NCBIfam" id="TIGR00017">
    <property type="entry name" value="cmk"/>
    <property type="match status" value="1"/>
</dbReference>
<evidence type="ECO:0000256" key="13">
    <source>
        <dbReference type="ARBA" id="ARBA00048258"/>
    </source>
</evidence>
<dbReference type="Gene3D" id="3.40.50.300">
    <property type="entry name" value="P-loop containing nucleotide triphosphate hydrolases"/>
    <property type="match status" value="1"/>
</dbReference>
<dbReference type="CDD" id="cd02020">
    <property type="entry name" value="CMPK"/>
    <property type="match status" value="1"/>
</dbReference>
<dbReference type="InterPro" id="IPR011994">
    <property type="entry name" value="Cytidylate_kinase_dom"/>
</dbReference>
<feature type="domain" description="Cytidylate kinase" evidence="16">
    <location>
        <begin position="290"/>
        <end position="505"/>
    </location>
</feature>
<feature type="binding site" evidence="15">
    <location>
        <position position="64"/>
    </location>
    <ligand>
        <name>(R)-pantoate</name>
        <dbReference type="ChEBI" id="CHEBI:15980"/>
    </ligand>
</feature>
<dbReference type="EC" id="2.7.4.25" evidence="15"/>
<comment type="catalytic activity">
    <reaction evidence="14 15">
        <text>CMP + ATP = CDP + ADP</text>
        <dbReference type="Rhea" id="RHEA:11600"/>
        <dbReference type="ChEBI" id="CHEBI:30616"/>
        <dbReference type="ChEBI" id="CHEBI:58069"/>
        <dbReference type="ChEBI" id="CHEBI:60377"/>
        <dbReference type="ChEBI" id="CHEBI:456216"/>
        <dbReference type="EC" id="2.7.4.25"/>
    </reaction>
</comment>
<evidence type="ECO:0000256" key="9">
    <source>
        <dbReference type="ARBA" id="ARBA00022777"/>
    </source>
</evidence>
<dbReference type="Pfam" id="PF02224">
    <property type="entry name" value="Cytidylate_kin"/>
    <property type="match status" value="1"/>
</dbReference>
<keyword evidence="8 15" id="KW-0547">Nucleotide-binding</keyword>
<evidence type="ECO:0000256" key="15">
    <source>
        <dbReference type="HAMAP-Rule" id="MF_01349"/>
    </source>
</evidence>
<gene>
    <name evidence="15" type="primary">panC/cmk</name>
    <name evidence="17" type="ORF">KA717_27965</name>
</gene>
<evidence type="ECO:0000256" key="6">
    <source>
        <dbReference type="ARBA" id="ARBA00022655"/>
    </source>
</evidence>
<dbReference type="Gene3D" id="3.40.50.620">
    <property type="entry name" value="HUPs"/>
    <property type="match status" value="1"/>
</dbReference>
<feature type="binding site" evidence="15">
    <location>
        <position position="180"/>
    </location>
    <ligand>
        <name>ATP</name>
        <dbReference type="ChEBI" id="CHEBI:30616"/>
    </ligand>
</feature>
<keyword evidence="7 15" id="KW-0808">Transferase</keyword>
<evidence type="ECO:0000256" key="3">
    <source>
        <dbReference type="ARBA" id="ARBA00009427"/>
    </source>
</evidence>
<dbReference type="HAMAP" id="MF_01349">
    <property type="entry name" value="PanCY"/>
    <property type="match status" value="1"/>
</dbReference>
<comment type="function">
    <text evidence="15">Catalyzes the condensation of pantoate with beta-alanine in an ATP-dependent reaction via a pantoyl-adenylate intermediate.</text>
</comment>
<evidence type="ECO:0000256" key="2">
    <source>
        <dbReference type="ARBA" id="ARBA00009256"/>
    </source>
</evidence>
<dbReference type="SUPFAM" id="SSF52540">
    <property type="entry name" value="P-loop containing nucleoside triphosphate hydrolases"/>
    <property type="match status" value="1"/>
</dbReference>
<organism evidence="17">
    <name type="scientific">Woronichinia naegeliana WA131</name>
    <dbReference type="NCBI Taxonomy" id="2824559"/>
    <lineage>
        <taxon>Bacteria</taxon>
        <taxon>Bacillati</taxon>
        <taxon>Cyanobacteriota</taxon>
        <taxon>Cyanophyceae</taxon>
        <taxon>Synechococcales</taxon>
        <taxon>Coelosphaeriaceae</taxon>
        <taxon>Woronichinia</taxon>
    </lineage>
</organism>
<evidence type="ECO:0000256" key="8">
    <source>
        <dbReference type="ARBA" id="ARBA00022741"/>
    </source>
</evidence>
<comment type="similarity">
    <text evidence="15">In the C-terminal section; belongs to the cytidylate kinase family. Type 1 subfamily.</text>
</comment>
<dbReference type="GO" id="GO:0004592">
    <property type="term" value="F:pantoate-beta-alanine ligase activity"/>
    <property type="evidence" value="ECO:0007669"/>
    <property type="project" value="UniProtKB-UniRule"/>
</dbReference>
<dbReference type="InterPro" id="IPR003721">
    <property type="entry name" value="Pantoate_ligase"/>
</dbReference>
<dbReference type="InterPro" id="IPR024894">
    <property type="entry name" value="Pantoate_ligase/cytidylate_kin"/>
</dbReference>
<keyword evidence="4 15" id="KW-0963">Cytoplasm</keyword>
<dbReference type="InterPro" id="IPR042176">
    <property type="entry name" value="Pantoate_ligase_C"/>
</dbReference>
<dbReference type="InterPro" id="IPR027417">
    <property type="entry name" value="P-loop_NTPase"/>
</dbReference>
<dbReference type="GO" id="GO:0015940">
    <property type="term" value="P:pantothenate biosynthetic process"/>
    <property type="evidence" value="ECO:0007669"/>
    <property type="project" value="UniProtKB-UniRule"/>
</dbReference>
<evidence type="ECO:0000256" key="10">
    <source>
        <dbReference type="ARBA" id="ARBA00022840"/>
    </source>
</evidence>
<sequence>MRCFKTIAGLRTYLRSYLEQEGQQKKIGLVPTMGALHRGHGSLIQRAALETDLVVVSIFVNPLQFGPQEDFSQYPRSFEQDCQLAASWGATVVFAPTAEEMGSLTEKSLVMPPSSLLNCLCGAYRPGHFPGVATIVSQLFQIVQPTVAYFGEKDAQQLAIIRRLVNDLNFPVVIQGCPIVREASGLALSSRNQYLSQTEKEEAANIYRSLQMAHQVFQQGKRERDALLTSVQKQLALTPNLQLQYLDLVDPTSLQSLDTITEAGLLAIAVYAGKTRLIDNLLLRNRQAIIAIDGPAGSGKSTVTRRVADALGFIYLDTGAMYRAIAWLVLQAGLNPEEEAAIAELVSQAQIELISRPAPQLTGVKVNGLDISDAIRTPEVTALVSAIAAQAAVREVLVKTQQTYGKQGGLVAEGRDIGTNVFPDAEVKIFLTASVLERARRRLADFHHQGQTEIDLQELVQEIAQRDQLDSSRNRAPLKKAEDAIEIQTDHLTIKEVITQILTVTREKTQEA</sequence>
<dbReference type="CDD" id="cd00560">
    <property type="entry name" value="PanC"/>
    <property type="match status" value="1"/>
</dbReference>
<reference evidence="17" key="1">
    <citation type="submission" date="2021-04" db="EMBL/GenBank/DDBJ databases">
        <title>Genome sequence of Woronichinia naegeliana from Washington state freshwater lake bloom.</title>
        <authorList>
            <person name="Dreher T.W."/>
        </authorList>
    </citation>
    <scope>NUCLEOTIDE SEQUENCE</scope>
    <source>
        <strain evidence="17">WA131</strain>
    </source>
</reference>
<dbReference type="GO" id="GO:0005829">
    <property type="term" value="C:cytosol"/>
    <property type="evidence" value="ECO:0007669"/>
    <property type="project" value="TreeGrafter"/>
</dbReference>
<evidence type="ECO:0000256" key="4">
    <source>
        <dbReference type="ARBA" id="ARBA00022490"/>
    </source>
</evidence>
<dbReference type="EC" id="6.3.2.1" evidence="15"/>
<dbReference type="Proteomes" id="UP001065613">
    <property type="component" value="Chromosome"/>
</dbReference>
<comment type="catalytic activity">
    <reaction evidence="12 15">
        <text>dCMP + ATP = dCDP + ADP</text>
        <dbReference type="Rhea" id="RHEA:25094"/>
        <dbReference type="ChEBI" id="CHEBI:30616"/>
        <dbReference type="ChEBI" id="CHEBI:57566"/>
        <dbReference type="ChEBI" id="CHEBI:58593"/>
        <dbReference type="ChEBI" id="CHEBI:456216"/>
        <dbReference type="EC" id="2.7.4.25"/>
    </reaction>
</comment>
<evidence type="ECO:0000256" key="12">
    <source>
        <dbReference type="ARBA" id="ARBA00047615"/>
    </source>
</evidence>
<feature type="binding site" evidence="15">
    <location>
        <position position="64"/>
    </location>
    <ligand>
        <name>beta-alanine</name>
        <dbReference type="ChEBI" id="CHEBI:57966"/>
    </ligand>
</feature>
<keyword evidence="9 15" id="KW-0418">Kinase</keyword>
<dbReference type="InterPro" id="IPR014729">
    <property type="entry name" value="Rossmann-like_a/b/a_fold"/>
</dbReference>
<feature type="region of interest" description="Pantoate--beta-alanine ligase" evidence="15">
    <location>
        <begin position="1"/>
        <end position="281"/>
    </location>
</feature>
<protein>
    <recommendedName>
        <fullName evidence="15">Bifunctional pantoate ligase/cytidylate kinase</fullName>
    </recommendedName>
    <domain>
        <recommendedName>
            <fullName evidence="15">Pantothenate synthetase</fullName>
            <shortName evidence="15">PS</shortName>
            <ecNumber evidence="15">6.3.2.1</ecNumber>
        </recommendedName>
        <alternativeName>
            <fullName evidence="15">Pantoate--beta-alanine ligase</fullName>
        </alternativeName>
        <alternativeName>
            <fullName evidence="15">Pantoate-activating enzyme</fullName>
        </alternativeName>
    </domain>
    <domain>
        <recommendedName>
            <fullName evidence="15">Cytidylate kinase</fullName>
            <shortName evidence="15">CK</shortName>
            <ecNumber evidence="15">2.7.4.25</ecNumber>
        </recommendedName>
        <alternativeName>
            <fullName evidence="15">Cytidine monophosphate kinase</fullName>
            <shortName evidence="15">CMP kinase</shortName>
        </alternativeName>
    </domain>
</protein>
<evidence type="ECO:0000256" key="7">
    <source>
        <dbReference type="ARBA" id="ARBA00022679"/>
    </source>
</evidence>
<dbReference type="GO" id="GO:0005524">
    <property type="term" value="F:ATP binding"/>
    <property type="evidence" value="ECO:0007669"/>
    <property type="project" value="UniProtKB-UniRule"/>
</dbReference>
<comment type="similarity">
    <text evidence="15">In the N-terminal section; belongs to the pantothenate synthetase family.</text>
</comment>
<name>A0A977PUI4_9CYAN</name>
<proteinExistence type="inferred from homology"/>
<feature type="binding site" evidence="15">
    <location>
        <position position="157"/>
    </location>
    <ligand>
        <name>(R)-pantoate</name>
        <dbReference type="ChEBI" id="CHEBI:15980"/>
    </ligand>
</feature>
<dbReference type="PANTHER" id="PTHR21299:SF2">
    <property type="entry name" value="CYTIDYLATE KINASE"/>
    <property type="match status" value="1"/>
</dbReference>
<feature type="binding site" evidence="15">
    <location>
        <begin position="151"/>
        <end position="154"/>
    </location>
    <ligand>
        <name>ATP</name>
        <dbReference type="ChEBI" id="CHEBI:30616"/>
    </ligand>
</feature>
<dbReference type="NCBIfam" id="NF010004">
    <property type="entry name" value="PRK13477.1"/>
    <property type="match status" value="1"/>
</dbReference>
<feature type="region of interest" description="Cytidylate kinase" evidence="15">
    <location>
        <begin position="282"/>
        <end position="512"/>
    </location>
</feature>
<dbReference type="KEGG" id="wna:KA717_27965"/>
<dbReference type="PANTHER" id="PTHR21299">
    <property type="entry name" value="CYTIDYLATE KINASE/PANTOATE-BETA-ALANINE LIGASE"/>
    <property type="match status" value="1"/>
</dbReference>
<evidence type="ECO:0000256" key="1">
    <source>
        <dbReference type="ARBA" id="ARBA00004990"/>
    </source>
</evidence>
<evidence type="ECO:0000259" key="16">
    <source>
        <dbReference type="Pfam" id="PF02224"/>
    </source>
</evidence>
<dbReference type="EMBL" id="CP073041">
    <property type="protein sequence ID" value="UXE59589.1"/>
    <property type="molecule type" value="Genomic_DNA"/>
</dbReference>